<dbReference type="RefSeq" id="WP_128391516.1">
    <property type="nucleotide sequence ID" value="NZ_SBII01000022.1"/>
</dbReference>
<dbReference type="Proteomes" id="UP000287527">
    <property type="component" value="Unassembled WGS sequence"/>
</dbReference>
<dbReference type="Gene3D" id="2.60.40.1120">
    <property type="entry name" value="Carboxypeptidase-like, regulatory domain"/>
    <property type="match status" value="1"/>
</dbReference>
<evidence type="ECO:0000313" key="3">
    <source>
        <dbReference type="Proteomes" id="UP000287527"/>
    </source>
</evidence>
<organism evidence="2 3">
    <name type="scientific">Flavobacterium cerinum</name>
    <dbReference type="NCBI Taxonomy" id="2502784"/>
    <lineage>
        <taxon>Bacteria</taxon>
        <taxon>Pseudomonadati</taxon>
        <taxon>Bacteroidota</taxon>
        <taxon>Flavobacteriia</taxon>
        <taxon>Flavobacteriales</taxon>
        <taxon>Flavobacteriaceae</taxon>
        <taxon>Flavobacterium</taxon>
    </lineage>
</organism>
<dbReference type="Pfam" id="PF13620">
    <property type="entry name" value="CarboxypepD_reg"/>
    <property type="match status" value="1"/>
</dbReference>
<sequence>MPKFYLFLLFLSSISVFGQVIVTGKITAASGETLPGASVVIKNSDGKFIAYGISQENGNYTLTIKEAGEFILEVNSLGFEKKNENILVVAGENITRNFKLNESKEALKELIIEAERPVKRRGDTLVYDAKKLAKGHEVVVEDLLKNIPGITIQKDGKIFYGDTQVEKVMVGGDDLFNRGYSLLTRNMPSKPLDKVEVLRNYSNNKLLRGIEDSKGVALNLTIDEKYKDIWFGDVSLGYGNEDRYNVGGNLMNFGKAYKNFFTFNANNSGLDKVGDINDMIYNSNEMESMGGGDNAVSVMSMGISGPKLDESRFRFNNAEMATLSTVIPLSSKLKLQLKGFLGFDELSAWNNSYSVVDIPGTFFENSQNNNAVNKLKKGYINAYLNYDISATKMFQASTTLNKGSNDFRNSLIFNGTSTREELDTKNTYFDQKLTYTHKWNDRNVVLLKGRFLSDRLPQQYGINDYLMGDLFAYGNISSIGNNVQSKKQYAGLQADFKLKQKNNDLIEFAIGFNDNRNDLTTRFSLFTSSGTILPDDFQSQSHYNVGDLYASSGYKWNFGKFSIGANANMHQLFNRFVSTDGTTIKQNPFFVNPNLDASYSFNPQNTLLINYSYRVNNSSLMQVNDAYLLTSSRSFSKGLGYFNQLESSSARIMYSTSHYLNRYSFSWSLDYSKQNDAIRSRSRLEQNSSLSGAFVMKGGDRFGGGFNSHFIVRKLKGSVKLDIRAGKSVYYNIINDSGLRKNTSYNQNYTLGWNSDFKKAFDFSIGTEWNYSQTKSENTFRNSTKISFLDLMYKTGDNFTMKLSTEHYNFGGLDKFNDYFFSDFESSYSFKDKKYIVTLNARNLFNTETFTTYSISDIGYSTNSYRLLPRYVMLSLKFRF</sequence>
<evidence type="ECO:0000259" key="1">
    <source>
        <dbReference type="Pfam" id="PF14905"/>
    </source>
</evidence>
<gene>
    <name evidence="2" type="ORF">EPI11_18710</name>
</gene>
<comment type="caution">
    <text evidence="2">The sequence shown here is derived from an EMBL/GenBank/DDBJ whole genome shotgun (WGS) entry which is preliminary data.</text>
</comment>
<evidence type="ECO:0000313" key="2">
    <source>
        <dbReference type="EMBL" id="RWW91629.1"/>
    </source>
</evidence>
<dbReference type="SUPFAM" id="SSF56935">
    <property type="entry name" value="Porins"/>
    <property type="match status" value="1"/>
</dbReference>
<dbReference type="Pfam" id="PF14905">
    <property type="entry name" value="OMP_b-brl_3"/>
    <property type="match status" value="1"/>
</dbReference>
<keyword evidence="3" id="KW-1185">Reference proteome</keyword>
<name>A0A444GKU4_9FLAO</name>
<dbReference type="OrthoDB" id="603275at2"/>
<proteinExistence type="predicted"/>
<keyword evidence="2" id="KW-0675">Receptor</keyword>
<protein>
    <submittedName>
        <fullName evidence="2">TonB-dependent receptor</fullName>
    </submittedName>
</protein>
<dbReference type="EMBL" id="SBII01000022">
    <property type="protein sequence ID" value="RWW91629.1"/>
    <property type="molecule type" value="Genomic_DNA"/>
</dbReference>
<accession>A0A444GKU4</accession>
<reference evidence="2 3" key="1">
    <citation type="submission" date="2019-01" db="EMBL/GenBank/DDBJ databases">
        <title>Flavobacterium sp. nov.,isolated from freshwater.</title>
        <authorList>
            <person name="Zhang R."/>
            <person name="Du Z.-J."/>
        </authorList>
    </citation>
    <scope>NUCLEOTIDE SEQUENCE [LARGE SCALE GENOMIC DNA]</scope>
    <source>
        <strain evidence="2 3">1E403</strain>
    </source>
</reference>
<dbReference type="InterPro" id="IPR041700">
    <property type="entry name" value="OMP_b-brl_3"/>
</dbReference>
<dbReference type="AlphaFoldDB" id="A0A444GKU4"/>
<feature type="domain" description="Outer membrane protein beta-barrel" evidence="1">
    <location>
        <begin position="477"/>
        <end position="877"/>
    </location>
</feature>
<dbReference type="SUPFAM" id="SSF49464">
    <property type="entry name" value="Carboxypeptidase regulatory domain-like"/>
    <property type="match status" value="1"/>
</dbReference>
<dbReference type="InterPro" id="IPR008969">
    <property type="entry name" value="CarboxyPept-like_regulatory"/>
</dbReference>